<accession>A0A7T8QW89</accession>
<evidence type="ECO:0000259" key="1">
    <source>
        <dbReference type="PROSITE" id="PS50835"/>
    </source>
</evidence>
<dbReference type="SUPFAM" id="SSF48726">
    <property type="entry name" value="Immunoglobulin"/>
    <property type="match status" value="1"/>
</dbReference>
<feature type="non-terminal residue" evidence="2">
    <location>
        <position position="94"/>
    </location>
</feature>
<feature type="domain" description="Ig-like" evidence="1">
    <location>
        <begin position="22"/>
        <end position="86"/>
    </location>
</feature>
<organism evidence="2 3">
    <name type="scientific">Caligus rogercresseyi</name>
    <name type="common">Sea louse</name>
    <dbReference type="NCBI Taxonomy" id="217165"/>
    <lineage>
        <taxon>Eukaryota</taxon>
        <taxon>Metazoa</taxon>
        <taxon>Ecdysozoa</taxon>
        <taxon>Arthropoda</taxon>
        <taxon>Crustacea</taxon>
        <taxon>Multicrustacea</taxon>
        <taxon>Hexanauplia</taxon>
        <taxon>Copepoda</taxon>
        <taxon>Siphonostomatoida</taxon>
        <taxon>Caligidae</taxon>
        <taxon>Caligus</taxon>
    </lineage>
</organism>
<keyword evidence="3" id="KW-1185">Reference proteome</keyword>
<dbReference type="Proteomes" id="UP000595437">
    <property type="component" value="Chromosome 2"/>
</dbReference>
<dbReference type="InterPro" id="IPR013783">
    <property type="entry name" value="Ig-like_fold"/>
</dbReference>
<dbReference type="SMART" id="SM00409">
    <property type="entry name" value="IG"/>
    <property type="match status" value="1"/>
</dbReference>
<gene>
    <name evidence="2" type="ORF">FKW44_002301</name>
</gene>
<dbReference type="PROSITE" id="PS50835">
    <property type="entry name" value="IG_LIKE"/>
    <property type="match status" value="1"/>
</dbReference>
<dbReference type="InterPro" id="IPR007110">
    <property type="entry name" value="Ig-like_dom"/>
</dbReference>
<feature type="non-terminal residue" evidence="2">
    <location>
        <position position="1"/>
    </location>
</feature>
<dbReference type="InterPro" id="IPR036179">
    <property type="entry name" value="Ig-like_dom_sf"/>
</dbReference>
<proteinExistence type="predicted"/>
<dbReference type="EMBL" id="CP045891">
    <property type="protein sequence ID" value="QQP57352.1"/>
    <property type="molecule type" value="Genomic_DNA"/>
</dbReference>
<evidence type="ECO:0000313" key="2">
    <source>
        <dbReference type="EMBL" id="QQP57352.1"/>
    </source>
</evidence>
<dbReference type="InterPro" id="IPR003599">
    <property type="entry name" value="Ig_sub"/>
</dbReference>
<dbReference type="OrthoDB" id="10039395at2759"/>
<dbReference type="AlphaFoldDB" id="A0A7T8QW89"/>
<evidence type="ECO:0000313" key="3">
    <source>
        <dbReference type="Proteomes" id="UP000595437"/>
    </source>
</evidence>
<name>A0A7T8QW89_CALRO</name>
<reference evidence="3" key="1">
    <citation type="submission" date="2021-01" db="EMBL/GenBank/DDBJ databases">
        <title>Caligus Genome Assembly.</title>
        <authorList>
            <person name="Gallardo-Escarate C."/>
        </authorList>
    </citation>
    <scope>NUCLEOTIDE SEQUENCE [LARGE SCALE GENOMIC DNA]</scope>
</reference>
<protein>
    <recommendedName>
        <fullName evidence="1">Ig-like domain-containing protein</fullName>
    </recommendedName>
</protein>
<sequence>GSFGRQSWTKEPSYIEVNPEGTVILPCLVSGKKGECRWEKDSSPIGIFLQRDCSLRVLNSSIEFDDGIWQCQVTASSFSDKDALISRGAQLVVR</sequence>
<dbReference type="Gene3D" id="2.60.40.10">
    <property type="entry name" value="Immunoglobulins"/>
    <property type="match status" value="1"/>
</dbReference>